<sequence length="268" mass="28410">RRRRRAGPAWTPPRAGSGARNISVAVRVRPLAGAAQQGARDGVGGGSALWTVGSGPDRGCLRDNQGGDQWTFDHVFGPEHETSEIFDVCVRDVVRSFCEGVNCTVFAYGQTASGKTHTMLGDGLCSGIIPAAVAEIFKVVEARHHECRYSASVSFMEGRRLYNEKVSDLLAPDGSREVRLQVDPSGSLLLGGLQTHAVASPAELLRHLAVGTSRRHSAETRMNARSSRSHSMPTSLGPGSGGPDPRVPGGPIALAPLDFRSPRRAGPT</sequence>
<feature type="compositionally biased region" description="Polar residues" evidence="2">
    <location>
        <begin position="223"/>
        <end position="234"/>
    </location>
</feature>
<gene>
    <name evidence="4" type="ORF">PCOR1329_LOCUS68896</name>
</gene>
<organism evidence="4 5">
    <name type="scientific">Prorocentrum cordatum</name>
    <dbReference type="NCBI Taxonomy" id="2364126"/>
    <lineage>
        <taxon>Eukaryota</taxon>
        <taxon>Sar</taxon>
        <taxon>Alveolata</taxon>
        <taxon>Dinophyceae</taxon>
        <taxon>Prorocentrales</taxon>
        <taxon>Prorocentraceae</taxon>
        <taxon>Prorocentrum</taxon>
    </lineage>
</organism>
<dbReference type="PANTHER" id="PTHR47969:SF29">
    <property type="entry name" value="KINESIN-LIKE PROTEIN"/>
    <property type="match status" value="1"/>
</dbReference>
<name>A0ABN9WN19_9DINO</name>
<comment type="caution">
    <text evidence="4">The sequence shown here is derived from an EMBL/GenBank/DDBJ whole genome shotgun (WGS) entry which is preliminary data.</text>
</comment>
<proteinExistence type="inferred from homology"/>
<dbReference type="SMART" id="SM00129">
    <property type="entry name" value="KISc"/>
    <property type="match status" value="1"/>
</dbReference>
<dbReference type="EMBL" id="CAUYUJ010019014">
    <property type="protein sequence ID" value="CAK0888027.1"/>
    <property type="molecule type" value="Genomic_DNA"/>
</dbReference>
<dbReference type="Gene3D" id="3.40.850.10">
    <property type="entry name" value="Kinesin motor domain"/>
    <property type="match status" value="1"/>
</dbReference>
<keyword evidence="1" id="KW-0505">Motor protein</keyword>
<keyword evidence="5" id="KW-1185">Reference proteome</keyword>
<dbReference type="InterPro" id="IPR027640">
    <property type="entry name" value="Kinesin-like_fam"/>
</dbReference>
<dbReference type="SUPFAM" id="SSF52540">
    <property type="entry name" value="P-loop containing nucleoside triphosphate hydrolases"/>
    <property type="match status" value="1"/>
</dbReference>
<feature type="non-terminal residue" evidence="4">
    <location>
        <position position="268"/>
    </location>
</feature>
<dbReference type="PRINTS" id="PR00380">
    <property type="entry name" value="KINESINHEAVY"/>
</dbReference>
<feature type="domain" description="Kinesin motor" evidence="3">
    <location>
        <begin position="21"/>
        <end position="268"/>
    </location>
</feature>
<protein>
    <recommendedName>
        <fullName evidence="3">Kinesin motor domain-containing protein</fullName>
    </recommendedName>
</protein>
<feature type="region of interest" description="Disordered" evidence="2">
    <location>
        <begin position="211"/>
        <end position="268"/>
    </location>
</feature>
<accession>A0ABN9WN19</accession>
<dbReference type="InterPro" id="IPR027417">
    <property type="entry name" value="P-loop_NTPase"/>
</dbReference>
<evidence type="ECO:0000259" key="3">
    <source>
        <dbReference type="PROSITE" id="PS50067"/>
    </source>
</evidence>
<dbReference type="Pfam" id="PF00225">
    <property type="entry name" value="Kinesin"/>
    <property type="match status" value="1"/>
</dbReference>
<reference evidence="4" key="1">
    <citation type="submission" date="2023-10" db="EMBL/GenBank/DDBJ databases">
        <authorList>
            <person name="Chen Y."/>
            <person name="Shah S."/>
            <person name="Dougan E. K."/>
            <person name="Thang M."/>
            <person name="Chan C."/>
        </authorList>
    </citation>
    <scope>NUCLEOTIDE SEQUENCE [LARGE SCALE GENOMIC DNA]</scope>
</reference>
<evidence type="ECO:0000313" key="5">
    <source>
        <dbReference type="Proteomes" id="UP001189429"/>
    </source>
</evidence>
<dbReference type="InterPro" id="IPR001752">
    <property type="entry name" value="Kinesin_motor_dom"/>
</dbReference>
<comment type="similarity">
    <text evidence="1">Belongs to the TRAFAC class myosin-kinesin ATPase superfamily. Kinesin family.</text>
</comment>
<evidence type="ECO:0000313" key="4">
    <source>
        <dbReference type="EMBL" id="CAK0888027.1"/>
    </source>
</evidence>
<keyword evidence="1" id="KW-0547">Nucleotide-binding</keyword>
<dbReference type="Proteomes" id="UP001189429">
    <property type="component" value="Unassembled WGS sequence"/>
</dbReference>
<dbReference type="PROSITE" id="PS50067">
    <property type="entry name" value="KINESIN_MOTOR_2"/>
    <property type="match status" value="1"/>
</dbReference>
<evidence type="ECO:0000256" key="1">
    <source>
        <dbReference type="PROSITE-ProRule" id="PRU00283"/>
    </source>
</evidence>
<feature type="binding site" evidence="1">
    <location>
        <begin position="109"/>
        <end position="116"/>
    </location>
    <ligand>
        <name>ATP</name>
        <dbReference type="ChEBI" id="CHEBI:30616"/>
    </ligand>
</feature>
<keyword evidence="1" id="KW-0067">ATP-binding</keyword>
<dbReference type="PANTHER" id="PTHR47969">
    <property type="entry name" value="CHROMOSOME-ASSOCIATED KINESIN KIF4A-RELATED"/>
    <property type="match status" value="1"/>
</dbReference>
<evidence type="ECO:0000256" key="2">
    <source>
        <dbReference type="SAM" id="MobiDB-lite"/>
    </source>
</evidence>
<dbReference type="InterPro" id="IPR036961">
    <property type="entry name" value="Kinesin_motor_dom_sf"/>
</dbReference>
<feature type="non-terminal residue" evidence="4">
    <location>
        <position position="1"/>
    </location>
</feature>